<dbReference type="Proteomes" id="UP000011715">
    <property type="component" value="Unassembled WGS sequence"/>
</dbReference>
<dbReference type="VEuPathDB" id="FungiDB:MAPG_05987"/>
<dbReference type="EMBL" id="GL876970">
    <property type="protein sequence ID" value="KLU86981.1"/>
    <property type="molecule type" value="Genomic_DNA"/>
</dbReference>
<keyword evidence="1" id="KW-0732">Signal</keyword>
<protein>
    <submittedName>
        <fullName evidence="2 3">Uncharacterized protein</fullName>
    </submittedName>
</protein>
<evidence type="ECO:0000313" key="4">
    <source>
        <dbReference type="Proteomes" id="UP000011715"/>
    </source>
</evidence>
<dbReference type="AlphaFoldDB" id="A0A0C4E0V0"/>
<gene>
    <name evidence="2" type="ORF">MAPG_05987</name>
</gene>
<dbReference type="EnsemblFungi" id="MAPG_05987T0">
    <property type="protein sequence ID" value="MAPG_05987T0"/>
    <property type="gene ID" value="MAPG_05987"/>
</dbReference>
<organism evidence="3 4">
    <name type="scientific">Magnaporthiopsis poae (strain ATCC 64411 / 73-15)</name>
    <name type="common">Kentucky bluegrass fungus</name>
    <name type="synonym">Magnaporthe poae</name>
    <dbReference type="NCBI Taxonomy" id="644358"/>
    <lineage>
        <taxon>Eukaryota</taxon>
        <taxon>Fungi</taxon>
        <taxon>Dikarya</taxon>
        <taxon>Ascomycota</taxon>
        <taxon>Pezizomycotina</taxon>
        <taxon>Sordariomycetes</taxon>
        <taxon>Sordariomycetidae</taxon>
        <taxon>Magnaporthales</taxon>
        <taxon>Magnaporthaceae</taxon>
        <taxon>Magnaporthiopsis</taxon>
    </lineage>
</organism>
<evidence type="ECO:0000313" key="2">
    <source>
        <dbReference type="EMBL" id="KLU86981.1"/>
    </source>
</evidence>
<feature type="chain" id="PRO_5009385612" evidence="1">
    <location>
        <begin position="21"/>
        <end position="155"/>
    </location>
</feature>
<reference evidence="3" key="5">
    <citation type="submission" date="2015-06" db="UniProtKB">
        <authorList>
            <consortium name="EnsemblFungi"/>
        </authorList>
    </citation>
    <scope>IDENTIFICATION</scope>
    <source>
        <strain evidence="3">ATCC 64411</strain>
    </source>
</reference>
<sequence>MVSAKSFVLLAGLTAPAVMAAPTEGAVPAPAVVPAAPESDLIHNTGPFLNPNPGAQVTGSTSTIRFTKGRLFAGQSIVTVLDKGAGSCYSLKGGAWDDFNKNTQSFEVLEGGPCTLFTGPACDKLSLGPIHKAQRIPDMGNYYFAKQVQSMKCDL</sequence>
<dbReference type="EMBL" id="ADBL01001434">
    <property type="status" value="NOT_ANNOTATED_CDS"/>
    <property type="molecule type" value="Genomic_DNA"/>
</dbReference>
<evidence type="ECO:0000313" key="3">
    <source>
        <dbReference type="EnsemblFungi" id="MAPG_05987T0"/>
    </source>
</evidence>
<keyword evidence="4" id="KW-1185">Reference proteome</keyword>
<reference evidence="4" key="1">
    <citation type="submission" date="2010-05" db="EMBL/GenBank/DDBJ databases">
        <title>The genome sequence of Magnaporthe poae strain ATCC 64411.</title>
        <authorList>
            <person name="Ma L.-J."/>
            <person name="Dead R."/>
            <person name="Young S."/>
            <person name="Zeng Q."/>
            <person name="Koehrsen M."/>
            <person name="Alvarado L."/>
            <person name="Berlin A."/>
            <person name="Chapman S.B."/>
            <person name="Chen Z."/>
            <person name="Freedman E."/>
            <person name="Gellesch M."/>
            <person name="Goldberg J."/>
            <person name="Griggs A."/>
            <person name="Gujja S."/>
            <person name="Heilman E.R."/>
            <person name="Heiman D."/>
            <person name="Hepburn T."/>
            <person name="Howarth C."/>
            <person name="Jen D."/>
            <person name="Larson L."/>
            <person name="Mehta T."/>
            <person name="Neiman D."/>
            <person name="Pearson M."/>
            <person name="Roberts A."/>
            <person name="Saif S."/>
            <person name="Shea T."/>
            <person name="Shenoy N."/>
            <person name="Sisk P."/>
            <person name="Stolte C."/>
            <person name="Sykes S."/>
            <person name="Walk T."/>
            <person name="White J."/>
            <person name="Yandava C."/>
            <person name="Haas B."/>
            <person name="Nusbaum C."/>
            <person name="Birren B."/>
        </authorList>
    </citation>
    <scope>NUCLEOTIDE SEQUENCE [LARGE SCALE GENOMIC DNA]</scope>
    <source>
        <strain evidence="4">ATCC 64411 / 73-15</strain>
    </source>
</reference>
<reference evidence="2" key="3">
    <citation type="submission" date="2011-03" db="EMBL/GenBank/DDBJ databases">
        <title>Annotation of Magnaporthe poae ATCC 64411.</title>
        <authorList>
            <person name="Ma L.-J."/>
            <person name="Dead R."/>
            <person name="Young S.K."/>
            <person name="Zeng Q."/>
            <person name="Gargeya S."/>
            <person name="Fitzgerald M."/>
            <person name="Haas B."/>
            <person name="Abouelleil A."/>
            <person name="Alvarado L."/>
            <person name="Arachchi H.M."/>
            <person name="Berlin A."/>
            <person name="Brown A."/>
            <person name="Chapman S.B."/>
            <person name="Chen Z."/>
            <person name="Dunbar C."/>
            <person name="Freedman E."/>
            <person name="Gearin G."/>
            <person name="Gellesch M."/>
            <person name="Goldberg J."/>
            <person name="Griggs A."/>
            <person name="Gujja S."/>
            <person name="Heiman D."/>
            <person name="Howarth C."/>
            <person name="Larson L."/>
            <person name="Lui A."/>
            <person name="MacDonald P.J.P."/>
            <person name="Mehta T."/>
            <person name="Montmayeur A."/>
            <person name="Murphy C."/>
            <person name="Neiman D."/>
            <person name="Pearson M."/>
            <person name="Priest M."/>
            <person name="Roberts A."/>
            <person name="Saif S."/>
            <person name="Shea T."/>
            <person name="Shenoy N."/>
            <person name="Sisk P."/>
            <person name="Stolte C."/>
            <person name="Sykes S."/>
            <person name="Yandava C."/>
            <person name="Wortman J."/>
            <person name="Nusbaum C."/>
            <person name="Birren B."/>
        </authorList>
    </citation>
    <scope>NUCLEOTIDE SEQUENCE</scope>
    <source>
        <strain evidence="2">ATCC 64411</strain>
    </source>
</reference>
<feature type="signal peptide" evidence="1">
    <location>
        <begin position="1"/>
        <end position="20"/>
    </location>
</feature>
<accession>A0A0C4E0V0</accession>
<proteinExistence type="predicted"/>
<name>A0A0C4E0V0_MAGP6</name>
<evidence type="ECO:0000256" key="1">
    <source>
        <dbReference type="SAM" id="SignalP"/>
    </source>
</evidence>
<reference evidence="2" key="2">
    <citation type="submission" date="2010-05" db="EMBL/GenBank/DDBJ databases">
        <title>The Genome Sequence of Magnaporthe poae strain ATCC 64411.</title>
        <authorList>
            <consortium name="The Broad Institute Genome Sequencing Platform"/>
            <consortium name="Broad Institute Genome Sequencing Center for Infectious Disease"/>
            <person name="Ma L.-J."/>
            <person name="Dead R."/>
            <person name="Young S."/>
            <person name="Zeng Q."/>
            <person name="Koehrsen M."/>
            <person name="Alvarado L."/>
            <person name="Berlin A."/>
            <person name="Chapman S.B."/>
            <person name="Chen Z."/>
            <person name="Freedman E."/>
            <person name="Gellesch M."/>
            <person name="Goldberg J."/>
            <person name="Griggs A."/>
            <person name="Gujja S."/>
            <person name="Heilman E.R."/>
            <person name="Heiman D."/>
            <person name="Hepburn T."/>
            <person name="Howarth C."/>
            <person name="Jen D."/>
            <person name="Larson L."/>
            <person name="Mehta T."/>
            <person name="Neiman D."/>
            <person name="Pearson M."/>
            <person name="Roberts A."/>
            <person name="Saif S."/>
            <person name="Shea T."/>
            <person name="Shenoy N."/>
            <person name="Sisk P."/>
            <person name="Stolte C."/>
            <person name="Sykes S."/>
            <person name="Walk T."/>
            <person name="White J."/>
            <person name="Yandava C."/>
            <person name="Haas B."/>
            <person name="Nusbaum C."/>
            <person name="Birren B."/>
        </authorList>
    </citation>
    <scope>NUCLEOTIDE SEQUENCE</scope>
    <source>
        <strain evidence="2">ATCC 64411</strain>
    </source>
</reference>
<reference evidence="3" key="4">
    <citation type="journal article" date="2015" name="G3 (Bethesda)">
        <title>Genome sequences of three phytopathogenic species of the Magnaporthaceae family of fungi.</title>
        <authorList>
            <person name="Okagaki L.H."/>
            <person name="Nunes C.C."/>
            <person name="Sailsbery J."/>
            <person name="Clay B."/>
            <person name="Brown D."/>
            <person name="John T."/>
            <person name="Oh Y."/>
            <person name="Young N."/>
            <person name="Fitzgerald M."/>
            <person name="Haas B.J."/>
            <person name="Zeng Q."/>
            <person name="Young S."/>
            <person name="Adiconis X."/>
            <person name="Fan L."/>
            <person name="Levin J.Z."/>
            <person name="Mitchell T.K."/>
            <person name="Okubara P.A."/>
            <person name="Farman M.L."/>
            <person name="Kohn L.M."/>
            <person name="Birren B."/>
            <person name="Ma L.-J."/>
            <person name="Dean R.A."/>
        </authorList>
    </citation>
    <scope>NUCLEOTIDE SEQUENCE</scope>
    <source>
        <strain evidence="3">ATCC 64411 / 73-15</strain>
    </source>
</reference>